<dbReference type="PANTHER" id="PTHR42899">
    <property type="entry name" value="SPERMATOGENESIS-ASSOCIATED PROTEIN 20"/>
    <property type="match status" value="1"/>
</dbReference>
<dbReference type="InterPro" id="IPR004879">
    <property type="entry name" value="Ssp411-like_TRX"/>
</dbReference>
<dbReference type="InterPro" id="IPR012341">
    <property type="entry name" value="6hp_glycosidase-like_sf"/>
</dbReference>
<dbReference type="Gene3D" id="3.40.30.10">
    <property type="entry name" value="Glutaredoxin"/>
    <property type="match status" value="1"/>
</dbReference>
<dbReference type="Proteomes" id="UP000295008">
    <property type="component" value="Unassembled WGS sequence"/>
</dbReference>
<dbReference type="InterPro" id="IPR008928">
    <property type="entry name" value="6-hairpin_glycosidase_sf"/>
</dbReference>
<dbReference type="InterPro" id="IPR036249">
    <property type="entry name" value="Thioredoxin-like_sf"/>
</dbReference>
<dbReference type="Pfam" id="PF03190">
    <property type="entry name" value="Thioredox_DsbH"/>
    <property type="match status" value="1"/>
</dbReference>
<sequence>MPEPQPTNRLIHETSPYLLQHAHNPVDWYPWGDEAFQKAKQEDKPILLSCGYSACHWCHVMEHESFEDPDIAALMNQYFVNIKVDREERPDIDQLYQDAVHTMGVQGGWPLTVFLDHELRPFYGGTYFPPHASYGRPGFPEVLEALHERWINQRDKIHAASAELADFMTQAAEAGPETAELPGPEFAEEAVRRLSQYFDARNGGFDGAPKFPNPSLLQLFLKVSVARKPARQPEHFLFTLEKMARGGIYDQLGGGFHRYATDSRWLVPHFEKMLYDNAQLLSSYAAGYQLNGSAEFRQVIRETAAYVRRKMTAPEGGFYATQDADSEGEEGRYYLWTPREIRAALEPDAAQLVIDYYRVSEAGNFEGRYILNRLNPPLAALSDHPDGELQERLAAARAKLLAVREQRIKPFRDEKIITSWNGLMIGGLAQAYQVLGDAADYETARRAANFLLDRMKLNDGGLARIYKDGAARIAGFLDDYSFLAQGLLQLYECDFDPRWLRAGLELTETASGRFGDGSGRYYLTAAAGQLLKRPVSGSDQAIPSGVAVQAENLLKLAAYIGNEPYREEAARILGAYGPAMTDNPWGYAGLIGALDAWHRNYQTFTFVTDQAGVPDLLRRLQGEYLPYRVLLLCQAGTDLAHHPAAPLLAGHRPLEGKPTCYACMERSCHPPVTGWEELRALLNPEAPQ</sequence>
<dbReference type="Gene3D" id="1.50.10.10">
    <property type="match status" value="1"/>
</dbReference>
<evidence type="ECO:0000259" key="1">
    <source>
        <dbReference type="Pfam" id="PF03190"/>
    </source>
</evidence>
<organism evidence="2 3">
    <name type="scientific">Hydrogenispora ethanolica</name>
    <dbReference type="NCBI Taxonomy" id="1082276"/>
    <lineage>
        <taxon>Bacteria</taxon>
        <taxon>Bacillati</taxon>
        <taxon>Bacillota</taxon>
        <taxon>Hydrogenispora</taxon>
    </lineage>
</organism>
<dbReference type="SUPFAM" id="SSF48208">
    <property type="entry name" value="Six-hairpin glycosidases"/>
    <property type="match status" value="1"/>
</dbReference>
<dbReference type="PIRSF" id="PIRSF006402">
    <property type="entry name" value="UCP006402_thioredoxin"/>
    <property type="match status" value="1"/>
</dbReference>
<name>A0A4R1R9L7_HYDET</name>
<comment type="caution">
    <text evidence="2">The sequence shown here is derived from an EMBL/GenBank/DDBJ whole genome shotgun (WGS) entry which is preliminary data.</text>
</comment>
<dbReference type="EMBL" id="SLUN01000026">
    <property type="protein sequence ID" value="TCL62270.1"/>
    <property type="molecule type" value="Genomic_DNA"/>
</dbReference>
<evidence type="ECO:0000313" key="3">
    <source>
        <dbReference type="Proteomes" id="UP000295008"/>
    </source>
</evidence>
<dbReference type="OrthoDB" id="9762614at2"/>
<feature type="domain" description="Spermatogenesis-associated protein 20-like TRX" evidence="1">
    <location>
        <begin position="7"/>
        <end position="167"/>
    </location>
</feature>
<reference evidence="2 3" key="1">
    <citation type="submission" date="2019-03" db="EMBL/GenBank/DDBJ databases">
        <title>Genomic Encyclopedia of Type Strains, Phase IV (KMG-IV): sequencing the most valuable type-strain genomes for metagenomic binning, comparative biology and taxonomic classification.</title>
        <authorList>
            <person name="Goeker M."/>
        </authorList>
    </citation>
    <scope>NUCLEOTIDE SEQUENCE [LARGE SCALE GENOMIC DNA]</scope>
    <source>
        <strain evidence="2 3">LX-B</strain>
    </source>
</reference>
<protein>
    <recommendedName>
        <fullName evidence="1">Spermatogenesis-associated protein 20-like TRX domain-containing protein</fullName>
    </recommendedName>
</protein>
<gene>
    <name evidence="2" type="ORF">EDC14_102613</name>
</gene>
<dbReference type="SUPFAM" id="SSF52833">
    <property type="entry name" value="Thioredoxin-like"/>
    <property type="match status" value="1"/>
</dbReference>
<dbReference type="InterPro" id="IPR024705">
    <property type="entry name" value="Ssp411"/>
</dbReference>
<dbReference type="CDD" id="cd02955">
    <property type="entry name" value="SSP411"/>
    <property type="match status" value="1"/>
</dbReference>
<evidence type="ECO:0000313" key="2">
    <source>
        <dbReference type="EMBL" id="TCL62270.1"/>
    </source>
</evidence>
<keyword evidence="3" id="KW-1185">Reference proteome</keyword>
<dbReference type="RefSeq" id="WP_132015759.1">
    <property type="nucleotide sequence ID" value="NZ_SLUN01000026.1"/>
</dbReference>
<accession>A0A4R1R9L7</accession>
<dbReference type="AlphaFoldDB" id="A0A4R1R9L7"/>
<dbReference type="GO" id="GO:0005975">
    <property type="term" value="P:carbohydrate metabolic process"/>
    <property type="evidence" value="ECO:0007669"/>
    <property type="project" value="InterPro"/>
</dbReference>
<proteinExistence type="predicted"/>
<dbReference type="PANTHER" id="PTHR42899:SF1">
    <property type="entry name" value="SPERMATOGENESIS-ASSOCIATED PROTEIN 20"/>
    <property type="match status" value="1"/>
</dbReference>